<dbReference type="AlphaFoldDB" id="A0A4R4W3D0"/>
<reference evidence="3 4" key="1">
    <citation type="submission" date="2019-03" db="EMBL/GenBank/DDBJ databases">
        <title>Draft genome sequences of novel Actinobacteria.</title>
        <authorList>
            <person name="Sahin N."/>
            <person name="Ay H."/>
            <person name="Saygin H."/>
        </authorList>
    </citation>
    <scope>NUCLEOTIDE SEQUENCE [LARGE SCALE GENOMIC DNA]</scope>
    <source>
        <strain evidence="3 4">KC712</strain>
    </source>
</reference>
<name>A0A4R4W3D0_9ACTN</name>
<dbReference type="OrthoDB" id="69313at2"/>
<accession>A0A4R4W3D0</accession>
<dbReference type="CDD" id="cd02042">
    <property type="entry name" value="ParAB_family"/>
    <property type="match status" value="1"/>
</dbReference>
<feature type="compositionally biased region" description="Polar residues" evidence="1">
    <location>
        <begin position="21"/>
        <end position="34"/>
    </location>
</feature>
<gene>
    <name evidence="3" type="ORF">E1294_42545</name>
</gene>
<feature type="domain" description="AAA" evidence="2">
    <location>
        <begin position="68"/>
        <end position="244"/>
    </location>
</feature>
<dbReference type="PANTHER" id="PTHR13696:SF52">
    <property type="entry name" value="PARA FAMILY PROTEIN CT_582"/>
    <property type="match status" value="1"/>
</dbReference>
<comment type="caution">
    <text evidence="3">The sequence shown here is derived from an EMBL/GenBank/DDBJ whole genome shotgun (WGS) entry which is preliminary data.</text>
</comment>
<dbReference type="SUPFAM" id="SSF52540">
    <property type="entry name" value="P-loop containing nucleoside triphosphate hydrolases"/>
    <property type="match status" value="1"/>
</dbReference>
<dbReference type="EMBL" id="SMKP01000189">
    <property type="protein sequence ID" value="TDD13022.1"/>
    <property type="molecule type" value="Genomic_DNA"/>
</dbReference>
<protein>
    <submittedName>
        <fullName evidence="3">ParA family protein</fullName>
    </submittedName>
</protein>
<organism evidence="3 4">
    <name type="scientific">Nonomuraea diastatica</name>
    <dbReference type="NCBI Taxonomy" id="1848329"/>
    <lineage>
        <taxon>Bacteria</taxon>
        <taxon>Bacillati</taxon>
        <taxon>Actinomycetota</taxon>
        <taxon>Actinomycetes</taxon>
        <taxon>Streptosporangiales</taxon>
        <taxon>Streptosporangiaceae</taxon>
        <taxon>Nonomuraea</taxon>
    </lineage>
</organism>
<dbReference type="InterPro" id="IPR027417">
    <property type="entry name" value="P-loop_NTPase"/>
</dbReference>
<sequence length="382" mass="41175">MDLLIKERKIPLLCRAVRSSSRSGIEGPSTQPSVRTGDRSMTFPLTGTAARGLTKEEIIQTIRPKLRRVLIVLNNKGGAGKTTTTANISAQLAAALYEAGSTKRVLALDLDPQGNLGLDLGYQGRPGDDEGQSVINVVEGTGPLHILRDVRPHLDVVPGGKVLKRTTASIIGTRSIDPRREILLSLAQALAEVASDYEWILIDCPPNIADLQHLAAVSAEYVLIPVCFDQGAIQGLEGVSEVFDVATPLNPALTPLGVLLFGFDRQHLRKVKDEEGGVIGVREIGFLAKKRREIEGVLADSGIPIFQTVITRAVNVADQCRKHGRVFAELADLSAGPDWKKHAKQHQLTLSSESAETSAIEMEEATAEIIRRALALEAEAYA</sequence>
<proteinExistence type="predicted"/>
<evidence type="ECO:0000313" key="3">
    <source>
        <dbReference type="EMBL" id="TDD13022.1"/>
    </source>
</evidence>
<dbReference type="PANTHER" id="PTHR13696">
    <property type="entry name" value="P-LOOP CONTAINING NUCLEOSIDE TRIPHOSPHATE HYDROLASE"/>
    <property type="match status" value="1"/>
</dbReference>
<dbReference type="InterPro" id="IPR025669">
    <property type="entry name" value="AAA_dom"/>
</dbReference>
<evidence type="ECO:0000313" key="4">
    <source>
        <dbReference type="Proteomes" id="UP000294543"/>
    </source>
</evidence>
<evidence type="ECO:0000259" key="2">
    <source>
        <dbReference type="Pfam" id="PF13614"/>
    </source>
</evidence>
<keyword evidence="4" id="KW-1185">Reference proteome</keyword>
<feature type="region of interest" description="Disordered" evidence="1">
    <location>
        <begin position="21"/>
        <end position="41"/>
    </location>
</feature>
<dbReference type="Gene3D" id="3.40.50.300">
    <property type="entry name" value="P-loop containing nucleotide triphosphate hydrolases"/>
    <property type="match status" value="1"/>
</dbReference>
<dbReference type="Pfam" id="PF13614">
    <property type="entry name" value="AAA_31"/>
    <property type="match status" value="1"/>
</dbReference>
<dbReference type="InterPro" id="IPR050678">
    <property type="entry name" value="DNA_Partitioning_ATPase"/>
</dbReference>
<evidence type="ECO:0000256" key="1">
    <source>
        <dbReference type="SAM" id="MobiDB-lite"/>
    </source>
</evidence>
<dbReference type="Proteomes" id="UP000294543">
    <property type="component" value="Unassembled WGS sequence"/>
</dbReference>